<dbReference type="GO" id="GO:0003691">
    <property type="term" value="F:double-stranded telomeric DNA binding"/>
    <property type="evidence" value="ECO:0000318"/>
    <property type="project" value="GO_Central"/>
</dbReference>
<dbReference type="Proteomes" id="UP000001805">
    <property type="component" value="Chromosome 6, Linkage Group II"/>
</dbReference>
<dbReference type="InterPro" id="IPR052833">
    <property type="entry name" value="Telomeric_DNA-bd_trans-reg"/>
</dbReference>
<keyword evidence="2" id="KW-0539">Nucleus</keyword>
<evidence type="ECO:0000256" key="2">
    <source>
        <dbReference type="ARBA" id="ARBA00023242"/>
    </source>
</evidence>
<feature type="compositionally biased region" description="Basic and acidic residues" evidence="4">
    <location>
        <begin position="709"/>
        <end position="722"/>
    </location>
</feature>
<dbReference type="SMR" id="Q1K5E8"/>
<feature type="region of interest" description="Disordered" evidence="4">
    <location>
        <begin position="220"/>
        <end position="241"/>
    </location>
</feature>
<sequence>MADLNFSAAIEANLLAALSKHTEEAKSPASTPTPAPAPGPAPVPTPTPPSIPTQGASAPPPQPVQQQPQQAQQPPLNHSLQSSQGPPSQTAQPPQQQLSQASSLSHALQQALQSSNPPSYQTPSTPQPQPSSTTTAAPISQPLVQVPLPQPSPHAVSNVPPQASPALTEPPKRSHSPDPQDSNGKRPKLEHVDEMDQDIPFDIKAALATALGDFEKQHSQIGNDSSLENPSGPSSAPPPALAVSLSATATPMPEKCGDKLMKASSNSTYMIRSMSLPVLGNLAVQILLRLSQQPRNETLSLLSETDAEFRKHYDLLTESFKLARKGFSDSPVLLPDELEINDSEDRETVRVANLATTAISVFGANDVACKDLDDSFFSIFVPEDGEFKDTLADLLLSLKTQAFLDSLDEQATPQQVTEQLDKFFPDNFEDWLKQRNLDVVTDTDADQLAVKIKDRRELLSTLANSEQPKKSLESKYPPDTFPETLCAFLQSHIGVVVEYAEEYGVKIPISEEPIAPESIVSDPIQNGNNVQDEHADLAALLQSKIVENGELKDFHAGNLHNEASVSADDNFDLSKLIEQSLPDHINGLKDGLLEQNGQGESSGLFDTKDLASLIAEKLNDNLGTPVDGLSNVPQNYEDTMRENHGQVHPQYHNINQLQTPTYQQYPPASSSNIGMGTTGETLPPNQSCPTSVLYEKARQAAVAKSSSTTRREGLHSTRRPWTPDEEKALMMGLDMVKGPHWSQILSLFGAHGSVSDILKDRTQVQLKDKARNLKLFFLKTNSEMPYYLQSVTGELKTRAPGQAARKEAEEKARLNAEDEQARLAGIMTLGGLHNNHHPVAGSPIAPSPARAHTATPGPGTGHLNGTPTPTPTQGPTNQPAALAPVPISPMVKTEPVDHSAHQVGNLPQIQPAPAPQSLQPALKPQSQPQPLHQQQSQPHLQQHPQANAQQHSQQHLQQHSQPLQPLRPQQQPQQLAQSQMRSQTPQALAPAPPQQYHHQQQHHQPQGQQQHQQLHQQQQLHPGSQQHEQTQPQPQPQVQAQPPPPQQQQQHHVAPAPASTSTTTTATPAIAAAQPHVHVAAAEPAAASSTLSNQATPSFGLPPIPPNHHSTPDQAQDVKLFETLQAAIGATSPAHESHQAATVPETSAG</sequence>
<feature type="region of interest" description="Disordered" evidence="4">
    <location>
        <begin position="834"/>
        <end position="883"/>
    </location>
</feature>
<dbReference type="RefSeq" id="XP_956863.2">
    <property type="nucleotide sequence ID" value="XM_951770.2"/>
</dbReference>
<accession>Q1K5E8</accession>
<feature type="region of interest" description="Disordered" evidence="4">
    <location>
        <begin position="1081"/>
        <end position="1116"/>
    </location>
</feature>
<dbReference type="InterPro" id="IPR001005">
    <property type="entry name" value="SANT/Myb"/>
</dbReference>
<name>Q1K5E8_NEUCR</name>
<dbReference type="SUPFAM" id="SSF46689">
    <property type="entry name" value="Homeodomain-like"/>
    <property type="match status" value="1"/>
</dbReference>
<dbReference type="CDD" id="cd11660">
    <property type="entry name" value="SANT_TRF"/>
    <property type="match status" value="1"/>
</dbReference>
<reference evidence="6 7" key="1">
    <citation type="journal article" date="2003" name="Nature">
        <title>The genome sequence of the filamentous fungus Neurospora crassa.</title>
        <authorList>
            <person name="Galagan J.E."/>
            <person name="Calvo S.E."/>
            <person name="Borkovich K.A."/>
            <person name="Selker E.U."/>
            <person name="Read N.D."/>
            <person name="Jaffe D."/>
            <person name="FitzHugh W."/>
            <person name="Ma L.J."/>
            <person name="Smirnov S."/>
            <person name="Purcell S."/>
            <person name="Rehman B."/>
            <person name="Elkins T."/>
            <person name="Engels R."/>
            <person name="Wang S."/>
            <person name="Nielsen C.B."/>
            <person name="Butler J."/>
            <person name="Endrizzi M."/>
            <person name="Qui D."/>
            <person name="Ianakiev P."/>
            <person name="Bell-Pedersen D."/>
            <person name="Nelson M.A."/>
            <person name="Werner-Washburne M."/>
            <person name="Selitrennikoff C.P."/>
            <person name="Kinsey J.A."/>
            <person name="Braun E.L."/>
            <person name="Zelter A."/>
            <person name="Schulte U."/>
            <person name="Kothe G.O."/>
            <person name="Jedd G."/>
            <person name="Mewes W."/>
            <person name="Staben C."/>
            <person name="Marcotte E."/>
            <person name="Greenberg D."/>
            <person name="Roy A."/>
            <person name="Foley K."/>
            <person name="Naylor J."/>
            <person name="Stange-Thomann N."/>
            <person name="Barrett R."/>
            <person name="Gnerre S."/>
            <person name="Kamal M."/>
            <person name="Kamvysselis M."/>
            <person name="Mauceli E."/>
            <person name="Bielke C."/>
            <person name="Rudd S."/>
            <person name="Frishman D."/>
            <person name="Krystofova S."/>
            <person name="Rasmussen C."/>
            <person name="Metzenberg R.L."/>
            <person name="Perkins D.D."/>
            <person name="Kroken S."/>
            <person name="Cogoni C."/>
            <person name="Macino G."/>
            <person name="Catcheside D."/>
            <person name="Li W."/>
            <person name="Pratt R.J."/>
            <person name="Osmani S.A."/>
            <person name="DeSouza C.P."/>
            <person name="Glass L."/>
            <person name="Orbach M.J."/>
            <person name="Berglund J.A."/>
            <person name="Voelker R."/>
            <person name="Yarden O."/>
            <person name="Plamann M."/>
            <person name="Seiler S."/>
            <person name="Dunlap J."/>
            <person name="Radford A."/>
            <person name="Aramayo R."/>
            <person name="Natvig D.O."/>
            <person name="Alex L.A."/>
            <person name="Mannhaupt G."/>
            <person name="Ebbole D.J."/>
            <person name="Freitag M."/>
            <person name="Paulsen I."/>
            <person name="Sachs M.S."/>
            <person name="Lander E.S."/>
            <person name="Nusbaum C."/>
            <person name="Birren B."/>
        </authorList>
    </citation>
    <scope>NUCLEOTIDE SEQUENCE [LARGE SCALE GENOMIC DNA]</scope>
    <source>
        <strain evidence="7">ATCC 24698 / 74-OR23-1A / CBS 708.71 / DSM 1257 / FGSC 987</strain>
    </source>
</reference>
<feature type="compositionally biased region" description="Low complexity" evidence="4">
    <location>
        <begin position="864"/>
        <end position="879"/>
    </location>
</feature>
<feature type="region of interest" description="Disordered" evidence="4">
    <location>
        <begin position="905"/>
        <end position="1067"/>
    </location>
</feature>
<dbReference type="GeneID" id="3873010"/>
<dbReference type="GO" id="GO:0042803">
    <property type="term" value="F:protein homodimerization activity"/>
    <property type="evidence" value="ECO:0007669"/>
    <property type="project" value="InterPro"/>
</dbReference>
<dbReference type="GO" id="GO:0010833">
    <property type="term" value="P:telomere maintenance via telomere lengthening"/>
    <property type="evidence" value="ECO:0000318"/>
    <property type="project" value="GO_Central"/>
</dbReference>
<keyword evidence="3" id="KW-0131">Cell cycle</keyword>
<dbReference type="EMBL" id="CM002237">
    <property type="protein sequence ID" value="EAA27627.2"/>
    <property type="molecule type" value="Genomic_DNA"/>
</dbReference>
<gene>
    <name evidence="6" type="ORF">NCU03416</name>
</gene>
<evidence type="ECO:0000256" key="4">
    <source>
        <dbReference type="SAM" id="MobiDB-lite"/>
    </source>
</evidence>
<dbReference type="KEGG" id="ncr:NCU03416"/>
<evidence type="ECO:0000313" key="7">
    <source>
        <dbReference type="Proteomes" id="UP000001805"/>
    </source>
</evidence>
<feature type="region of interest" description="Disordered" evidence="4">
    <location>
        <begin position="1130"/>
        <end position="1149"/>
    </location>
</feature>
<keyword evidence="1" id="KW-0238">DNA-binding</keyword>
<protein>
    <submittedName>
        <fullName evidence="6">Telomeric repeat binding factor 1</fullName>
    </submittedName>
</protein>
<evidence type="ECO:0000256" key="3">
    <source>
        <dbReference type="ARBA" id="ARBA00023306"/>
    </source>
</evidence>
<dbReference type="Pfam" id="PF08558">
    <property type="entry name" value="TRF"/>
    <property type="match status" value="1"/>
</dbReference>
<feature type="compositionally biased region" description="Low complexity" evidence="4">
    <location>
        <begin position="906"/>
        <end position="1040"/>
    </location>
</feature>
<feature type="region of interest" description="Disordered" evidence="4">
    <location>
        <begin position="701"/>
        <end position="722"/>
    </location>
</feature>
<dbReference type="STRING" id="367110.Q1K5E8"/>
<evidence type="ECO:0000313" key="6">
    <source>
        <dbReference type="EMBL" id="EAA27627.2"/>
    </source>
</evidence>
<proteinExistence type="predicted"/>
<feature type="compositionally biased region" description="Polar residues" evidence="4">
    <location>
        <begin position="220"/>
        <end position="229"/>
    </location>
</feature>
<evidence type="ECO:0000259" key="5">
    <source>
        <dbReference type="PROSITE" id="PS51294"/>
    </source>
</evidence>
<feature type="compositionally biased region" description="Low complexity" evidence="4">
    <location>
        <begin position="64"/>
        <end position="147"/>
    </location>
</feature>
<dbReference type="SMART" id="SM00717">
    <property type="entry name" value="SANT"/>
    <property type="match status" value="1"/>
</dbReference>
<dbReference type="InterPro" id="IPR017930">
    <property type="entry name" value="Myb_dom"/>
</dbReference>
<dbReference type="InterPro" id="IPR009057">
    <property type="entry name" value="Homeodomain-like_sf"/>
</dbReference>
<organism evidence="6 7">
    <name type="scientific">Neurospora crassa (strain ATCC 24698 / 74-OR23-1A / CBS 708.71 / DSM 1257 / FGSC 987)</name>
    <dbReference type="NCBI Taxonomy" id="367110"/>
    <lineage>
        <taxon>Eukaryota</taxon>
        <taxon>Fungi</taxon>
        <taxon>Dikarya</taxon>
        <taxon>Ascomycota</taxon>
        <taxon>Pezizomycotina</taxon>
        <taxon>Sordariomycetes</taxon>
        <taxon>Sordariomycetidae</taxon>
        <taxon>Sordariales</taxon>
        <taxon>Sordariaceae</taxon>
        <taxon>Neurospora</taxon>
    </lineage>
</organism>
<dbReference type="VEuPathDB" id="FungiDB:NCU03416"/>
<keyword evidence="7" id="KW-1185">Reference proteome</keyword>
<feature type="compositionally biased region" description="Basic and acidic residues" evidence="4">
    <location>
        <begin position="170"/>
        <end position="188"/>
    </location>
</feature>
<dbReference type="Gene3D" id="1.10.10.60">
    <property type="entry name" value="Homeodomain-like"/>
    <property type="match status" value="1"/>
</dbReference>
<feature type="domain" description="HTH myb-type" evidence="5">
    <location>
        <begin position="718"/>
        <end position="770"/>
    </location>
</feature>
<dbReference type="FunFam" id="1.10.10.60:FF:000137">
    <property type="entry name" value="MYB DNA binding protein"/>
    <property type="match status" value="1"/>
</dbReference>
<dbReference type="PaxDb" id="5141-EFNCRP00000002667"/>
<feature type="compositionally biased region" description="Low complexity" evidence="4">
    <location>
        <begin position="1047"/>
        <end position="1067"/>
    </location>
</feature>
<dbReference type="AlphaFoldDB" id="Q1K5E8"/>
<feature type="compositionally biased region" description="Polar residues" evidence="4">
    <location>
        <begin position="1088"/>
        <end position="1097"/>
    </location>
</feature>
<feature type="compositionally biased region" description="Pro residues" evidence="4">
    <location>
        <begin position="31"/>
        <end position="51"/>
    </location>
</feature>
<dbReference type="PROSITE" id="PS51294">
    <property type="entry name" value="HTH_MYB"/>
    <property type="match status" value="1"/>
</dbReference>
<evidence type="ECO:0000256" key="1">
    <source>
        <dbReference type="ARBA" id="ARBA00023125"/>
    </source>
</evidence>
<dbReference type="InParanoid" id="Q1K5E8"/>
<dbReference type="OrthoDB" id="3366990at2759"/>
<dbReference type="PANTHER" id="PTHR47807:SF1">
    <property type="entry name" value="PROTEIN TBF1"/>
    <property type="match status" value="1"/>
</dbReference>
<dbReference type="PANTHER" id="PTHR47807">
    <property type="entry name" value="PROTEIN TBF1"/>
    <property type="match status" value="1"/>
</dbReference>
<dbReference type="InterPro" id="IPR013867">
    <property type="entry name" value="Telomere_rpt-bd_fac_dimer_dom"/>
</dbReference>
<feature type="region of interest" description="Disordered" evidence="4">
    <location>
        <begin position="21"/>
        <end position="188"/>
    </location>
</feature>